<name>A0AAV7PQ11_PLEWA</name>
<organism evidence="1 2">
    <name type="scientific">Pleurodeles waltl</name>
    <name type="common">Iberian ribbed newt</name>
    <dbReference type="NCBI Taxonomy" id="8319"/>
    <lineage>
        <taxon>Eukaryota</taxon>
        <taxon>Metazoa</taxon>
        <taxon>Chordata</taxon>
        <taxon>Craniata</taxon>
        <taxon>Vertebrata</taxon>
        <taxon>Euteleostomi</taxon>
        <taxon>Amphibia</taxon>
        <taxon>Batrachia</taxon>
        <taxon>Caudata</taxon>
        <taxon>Salamandroidea</taxon>
        <taxon>Salamandridae</taxon>
        <taxon>Pleurodelinae</taxon>
        <taxon>Pleurodeles</taxon>
    </lineage>
</organism>
<reference evidence="1" key="1">
    <citation type="journal article" date="2022" name="bioRxiv">
        <title>Sequencing and chromosome-scale assembly of the giantPleurodeles waltlgenome.</title>
        <authorList>
            <person name="Brown T."/>
            <person name="Elewa A."/>
            <person name="Iarovenko S."/>
            <person name="Subramanian E."/>
            <person name="Araus A.J."/>
            <person name="Petzold A."/>
            <person name="Susuki M."/>
            <person name="Suzuki K.-i.T."/>
            <person name="Hayashi T."/>
            <person name="Toyoda A."/>
            <person name="Oliveira C."/>
            <person name="Osipova E."/>
            <person name="Leigh N.D."/>
            <person name="Simon A."/>
            <person name="Yun M.H."/>
        </authorList>
    </citation>
    <scope>NUCLEOTIDE SEQUENCE</scope>
    <source>
        <strain evidence="1">20211129_DDA</strain>
        <tissue evidence="1">Liver</tissue>
    </source>
</reference>
<evidence type="ECO:0000313" key="2">
    <source>
        <dbReference type="Proteomes" id="UP001066276"/>
    </source>
</evidence>
<accession>A0AAV7PQ11</accession>
<protein>
    <submittedName>
        <fullName evidence="1">Uncharacterized protein</fullName>
    </submittedName>
</protein>
<sequence>MNLSNRIIDSIESKALNKGLNFVPTPKIDLFKTRTEIAELFRKVRLKTFFLEREFAEPDRNTGLRTKSNFCPTTGQMPPEVLAFEKSVSRKINGLVGTANDTFHNKSTDELTALKHLNADPSIIIKPADKGGATVILPVAMYKDECRRLLDNTQHYKRLSRDPTPEIQEEISFVVSKGIDNDWITKHEAAFLTQPNPKTPYFYILPKIHKGKIPHPGDPSCPG</sequence>
<gene>
    <name evidence="1" type="ORF">NDU88_007375</name>
</gene>
<evidence type="ECO:0000313" key="1">
    <source>
        <dbReference type="EMBL" id="KAJ1129004.1"/>
    </source>
</evidence>
<keyword evidence="2" id="KW-1185">Reference proteome</keyword>
<dbReference type="Proteomes" id="UP001066276">
    <property type="component" value="Chromosome 7"/>
</dbReference>
<dbReference type="AlphaFoldDB" id="A0AAV7PQ11"/>
<comment type="caution">
    <text evidence="1">The sequence shown here is derived from an EMBL/GenBank/DDBJ whole genome shotgun (WGS) entry which is preliminary data.</text>
</comment>
<proteinExistence type="predicted"/>
<dbReference type="EMBL" id="JANPWB010000011">
    <property type="protein sequence ID" value="KAJ1129004.1"/>
    <property type="molecule type" value="Genomic_DNA"/>
</dbReference>